<sequence>MFLMCVVFQRCQTKPECGRQTLAELMIRPIQRLGSMILLLKEIQKRTPKANKDFQELERAVAALNQIMLNINEGKRKTESQVAMFDIFNDIEKCPPNILSGHRYFVTNLDVVELGEGGLSRKGDAVSLFLFSDILEVCRRRSRAMLTSRSPATLGRSGLPKTYKHIVMIHLYDVKRVVELMPTEDIDVRDAFGLVLRLPSEPCENLYTFVAEQSAPWRDFLSILCQHMGKVYSVPDHTAFMKQMSVQELGLDPSSLQTTLAKALK</sequence>
<dbReference type="VEuPathDB" id="VectorBase:LOC119186171"/>
<comment type="caution">
    <text evidence="2">The sequence shown here is derived from an EMBL/GenBank/DDBJ whole genome shotgun (WGS) entry which is preliminary data.</text>
</comment>
<name>A0A9J6F501_RHIMP</name>
<organism evidence="2 3">
    <name type="scientific">Rhipicephalus microplus</name>
    <name type="common">Cattle tick</name>
    <name type="synonym">Boophilus microplus</name>
    <dbReference type="NCBI Taxonomy" id="6941"/>
    <lineage>
        <taxon>Eukaryota</taxon>
        <taxon>Metazoa</taxon>
        <taxon>Ecdysozoa</taxon>
        <taxon>Arthropoda</taxon>
        <taxon>Chelicerata</taxon>
        <taxon>Arachnida</taxon>
        <taxon>Acari</taxon>
        <taxon>Parasitiformes</taxon>
        <taxon>Ixodida</taxon>
        <taxon>Ixodoidea</taxon>
        <taxon>Ixodidae</taxon>
        <taxon>Rhipicephalinae</taxon>
        <taxon>Rhipicephalus</taxon>
        <taxon>Boophilus</taxon>
    </lineage>
</organism>
<dbReference type="CDD" id="cd01229">
    <property type="entry name" value="PH_Ect2"/>
    <property type="match status" value="1"/>
</dbReference>
<dbReference type="InterPro" id="IPR035899">
    <property type="entry name" value="DBL_dom_sf"/>
</dbReference>
<feature type="domain" description="DH" evidence="1">
    <location>
        <begin position="8"/>
        <end position="74"/>
    </location>
</feature>
<evidence type="ECO:0000259" key="1">
    <source>
        <dbReference type="PROSITE" id="PS50010"/>
    </source>
</evidence>
<dbReference type="GO" id="GO:0005938">
    <property type="term" value="C:cell cortex"/>
    <property type="evidence" value="ECO:0007669"/>
    <property type="project" value="TreeGrafter"/>
</dbReference>
<dbReference type="Gene3D" id="1.20.900.10">
    <property type="entry name" value="Dbl homology (DH) domain"/>
    <property type="match status" value="1"/>
</dbReference>
<proteinExistence type="predicted"/>
<dbReference type="GO" id="GO:0000281">
    <property type="term" value="P:mitotic cytokinesis"/>
    <property type="evidence" value="ECO:0007669"/>
    <property type="project" value="TreeGrafter"/>
</dbReference>
<dbReference type="Pfam" id="PF21242">
    <property type="entry name" value="ECT2_PH"/>
    <property type="match status" value="1"/>
</dbReference>
<dbReference type="GO" id="GO:2000431">
    <property type="term" value="P:regulation of cytokinesis, actomyosin contractile ring assembly"/>
    <property type="evidence" value="ECO:0007669"/>
    <property type="project" value="InterPro"/>
</dbReference>
<protein>
    <recommendedName>
        <fullName evidence="1">DH domain-containing protein</fullName>
    </recommendedName>
</protein>
<dbReference type="PROSITE" id="PS50010">
    <property type="entry name" value="DH_2"/>
    <property type="match status" value="1"/>
</dbReference>
<dbReference type="Proteomes" id="UP000821866">
    <property type="component" value="Chromosome 1"/>
</dbReference>
<dbReference type="InterPro" id="IPR026817">
    <property type="entry name" value="Ect2"/>
</dbReference>
<gene>
    <name evidence="2" type="ORF">HPB51_014582</name>
</gene>
<evidence type="ECO:0000313" key="2">
    <source>
        <dbReference type="EMBL" id="KAH8041301.1"/>
    </source>
</evidence>
<reference evidence="2" key="2">
    <citation type="submission" date="2021-09" db="EMBL/GenBank/DDBJ databases">
        <authorList>
            <person name="Jia N."/>
            <person name="Wang J."/>
            <person name="Shi W."/>
            <person name="Du L."/>
            <person name="Sun Y."/>
            <person name="Zhan W."/>
            <person name="Jiang J."/>
            <person name="Wang Q."/>
            <person name="Zhang B."/>
            <person name="Ji P."/>
            <person name="Sakyi L.B."/>
            <person name="Cui X."/>
            <person name="Yuan T."/>
            <person name="Jiang B."/>
            <person name="Yang W."/>
            <person name="Lam T.T.-Y."/>
            <person name="Chang Q."/>
            <person name="Ding S."/>
            <person name="Wang X."/>
            <person name="Zhu J."/>
            <person name="Ruan X."/>
            <person name="Zhao L."/>
            <person name="Wei J."/>
            <person name="Que T."/>
            <person name="Du C."/>
            <person name="Cheng J."/>
            <person name="Dai P."/>
            <person name="Han X."/>
            <person name="Huang E."/>
            <person name="Gao Y."/>
            <person name="Liu J."/>
            <person name="Shao H."/>
            <person name="Ye R."/>
            <person name="Li L."/>
            <person name="Wei W."/>
            <person name="Wang X."/>
            <person name="Wang C."/>
            <person name="Huo Q."/>
            <person name="Li W."/>
            <person name="Guo W."/>
            <person name="Chen H."/>
            <person name="Chen S."/>
            <person name="Zhou L."/>
            <person name="Zhou L."/>
            <person name="Ni X."/>
            <person name="Tian J."/>
            <person name="Zhou Y."/>
            <person name="Sheng Y."/>
            <person name="Liu T."/>
            <person name="Pan Y."/>
            <person name="Xia L."/>
            <person name="Li J."/>
            <person name="Zhao F."/>
            <person name="Cao W."/>
        </authorList>
    </citation>
    <scope>NUCLEOTIDE SEQUENCE</scope>
    <source>
        <strain evidence="2">Rmic-2018</strain>
        <tissue evidence="2">Larvae</tissue>
    </source>
</reference>
<evidence type="ECO:0000313" key="3">
    <source>
        <dbReference type="Proteomes" id="UP000821866"/>
    </source>
</evidence>
<reference evidence="2" key="1">
    <citation type="journal article" date="2020" name="Cell">
        <title>Large-Scale Comparative Analyses of Tick Genomes Elucidate Their Genetic Diversity and Vector Capacities.</title>
        <authorList>
            <consortium name="Tick Genome and Microbiome Consortium (TIGMIC)"/>
            <person name="Jia N."/>
            <person name="Wang J."/>
            <person name="Shi W."/>
            <person name="Du L."/>
            <person name="Sun Y."/>
            <person name="Zhan W."/>
            <person name="Jiang J.F."/>
            <person name="Wang Q."/>
            <person name="Zhang B."/>
            <person name="Ji P."/>
            <person name="Bell-Sakyi L."/>
            <person name="Cui X.M."/>
            <person name="Yuan T.T."/>
            <person name="Jiang B.G."/>
            <person name="Yang W.F."/>
            <person name="Lam T.T."/>
            <person name="Chang Q.C."/>
            <person name="Ding S.J."/>
            <person name="Wang X.J."/>
            <person name="Zhu J.G."/>
            <person name="Ruan X.D."/>
            <person name="Zhao L."/>
            <person name="Wei J.T."/>
            <person name="Ye R.Z."/>
            <person name="Que T.C."/>
            <person name="Du C.H."/>
            <person name="Zhou Y.H."/>
            <person name="Cheng J.X."/>
            <person name="Dai P.F."/>
            <person name="Guo W.B."/>
            <person name="Han X.H."/>
            <person name="Huang E.J."/>
            <person name="Li L.F."/>
            <person name="Wei W."/>
            <person name="Gao Y.C."/>
            <person name="Liu J.Z."/>
            <person name="Shao H.Z."/>
            <person name="Wang X."/>
            <person name="Wang C.C."/>
            <person name="Yang T.C."/>
            <person name="Huo Q.B."/>
            <person name="Li W."/>
            <person name="Chen H.Y."/>
            <person name="Chen S.E."/>
            <person name="Zhou L.G."/>
            <person name="Ni X.B."/>
            <person name="Tian J.H."/>
            <person name="Sheng Y."/>
            <person name="Liu T."/>
            <person name="Pan Y.S."/>
            <person name="Xia L.Y."/>
            <person name="Li J."/>
            <person name="Zhao F."/>
            <person name="Cao W.C."/>
        </authorList>
    </citation>
    <scope>NUCLEOTIDE SEQUENCE</scope>
    <source>
        <strain evidence="2">Rmic-2018</strain>
    </source>
</reference>
<dbReference type="SUPFAM" id="SSF48065">
    <property type="entry name" value="DBL homology domain (DH-domain)"/>
    <property type="match status" value="1"/>
</dbReference>
<dbReference type="PANTHER" id="PTHR16777">
    <property type="entry name" value="PROTEIN ECT2"/>
    <property type="match status" value="1"/>
</dbReference>
<dbReference type="GO" id="GO:0007399">
    <property type="term" value="P:nervous system development"/>
    <property type="evidence" value="ECO:0007669"/>
    <property type="project" value="TreeGrafter"/>
</dbReference>
<accession>A0A9J6F501</accession>
<dbReference type="InterPro" id="IPR000219">
    <property type="entry name" value="DH_dom"/>
</dbReference>
<dbReference type="AlphaFoldDB" id="A0A9J6F501"/>
<dbReference type="GO" id="GO:0005096">
    <property type="term" value="F:GTPase activator activity"/>
    <property type="evidence" value="ECO:0007669"/>
    <property type="project" value="InterPro"/>
</dbReference>
<dbReference type="PANTHER" id="PTHR16777:SF2">
    <property type="entry name" value="PROTEIN ECT2"/>
    <property type="match status" value="1"/>
</dbReference>
<dbReference type="Pfam" id="PF00621">
    <property type="entry name" value="RhoGEF"/>
    <property type="match status" value="1"/>
</dbReference>
<dbReference type="GO" id="GO:0005634">
    <property type="term" value="C:nucleus"/>
    <property type="evidence" value="ECO:0007669"/>
    <property type="project" value="InterPro"/>
</dbReference>
<dbReference type="InterPro" id="IPR049395">
    <property type="entry name" value="ECT2_PH"/>
</dbReference>
<dbReference type="GO" id="GO:0005085">
    <property type="term" value="F:guanyl-nucleotide exchange factor activity"/>
    <property type="evidence" value="ECO:0007669"/>
    <property type="project" value="InterPro"/>
</dbReference>
<keyword evidence="3" id="KW-1185">Reference proteome</keyword>
<dbReference type="EMBL" id="JABSTU010000001">
    <property type="protein sequence ID" value="KAH8041301.1"/>
    <property type="molecule type" value="Genomic_DNA"/>
</dbReference>